<dbReference type="OrthoDB" id="5426988at2759"/>
<dbReference type="EMBL" id="ML119059">
    <property type="protein sequence ID" value="ROT36322.1"/>
    <property type="molecule type" value="Genomic_DNA"/>
</dbReference>
<dbReference type="GeneID" id="39580931"/>
<dbReference type="RefSeq" id="XP_028464128.1">
    <property type="nucleotide sequence ID" value="XM_028612453.1"/>
</dbReference>
<evidence type="ECO:0000313" key="1">
    <source>
        <dbReference type="EMBL" id="ROT36322.1"/>
    </source>
</evidence>
<organism evidence="1 2">
    <name type="scientific">Sodiomyces alkalinus (strain CBS 110278 / VKM F-3762 / F11)</name>
    <name type="common">Alkaliphilic filamentous fungus</name>
    <dbReference type="NCBI Taxonomy" id="1314773"/>
    <lineage>
        <taxon>Eukaryota</taxon>
        <taxon>Fungi</taxon>
        <taxon>Dikarya</taxon>
        <taxon>Ascomycota</taxon>
        <taxon>Pezizomycotina</taxon>
        <taxon>Sordariomycetes</taxon>
        <taxon>Hypocreomycetidae</taxon>
        <taxon>Glomerellales</taxon>
        <taxon>Plectosphaerellaceae</taxon>
        <taxon>Sodiomyces</taxon>
    </lineage>
</organism>
<dbReference type="Proteomes" id="UP000272025">
    <property type="component" value="Unassembled WGS sequence"/>
</dbReference>
<protein>
    <submittedName>
        <fullName evidence="1">Uncharacterized protein</fullName>
    </submittedName>
</protein>
<sequence length="92" mass="10164">MKPRTGGIPCPVWRLGSGGVKSRRQQLCRLEQEGRVSESAANQVRIVSEATSAIYDISPEFRKPTGACWGRRMSCRQSLGLFSLTEPLLTLV</sequence>
<name>A0A3N2PP90_SODAK</name>
<keyword evidence="2" id="KW-1185">Reference proteome</keyword>
<reference evidence="1 2" key="1">
    <citation type="journal article" date="2018" name="Mol. Ecol.">
        <title>The obligate alkalophilic soda-lake fungus Sodiomyces alkalinus has shifted to a protein diet.</title>
        <authorList>
            <person name="Grum-Grzhimaylo A.A."/>
            <person name="Falkoski D.L."/>
            <person name="van den Heuvel J."/>
            <person name="Valero-Jimenez C.A."/>
            <person name="Min B."/>
            <person name="Choi I.G."/>
            <person name="Lipzen A."/>
            <person name="Daum C.G."/>
            <person name="Aanen D.K."/>
            <person name="Tsang A."/>
            <person name="Henrissat B."/>
            <person name="Bilanenko E.N."/>
            <person name="de Vries R.P."/>
            <person name="van Kan J.A.L."/>
            <person name="Grigoriev I.V."/>
            <person name="Debets A.J.M."/>
        </authorList>
    </citation>
    <scope>NUCLEOTIDE SEQUENCE [LARGE SCALE GENOMIC DNA]</scope>
    <source>
        <strain evidence="1 2">F11</strain>
    </source>
</reference>
<evidence type="ECO:0000313" key="2">
    <source>
        <dbReference type="Proteomes" id="UP000272025"/>
    </source>
</evidence>
<gene>
    <name evidence="1" type="ORF">SODALDRAFT_335422</name>
</gene>
<accession>A0A3N2PP90</accession>
<proteinExistence type="predicted"/>
<dbReference type="AlphaFoldDB" id="A0A3N2PP90"/>